<accession>A0A133KLQ1</accession>
<evidence type="ECO:0000313" key="1">
    <source>
        <dbReference type="EMBL" id="KWZ80533.1"/>
    </source>
</evidence>
<organism evidence="1 2">
    <name type="scientific">Bifidobacterium bifidum</name>
    <dbReference type="NCBI Taxonomy" id="1681"/>
    <lineage>
        <taxon>Bacteria</taxon>
        <taxon>Bacillati</taxon>
        <taxon>Actinomycetota</taxon>
        <taxon>Actinomycetes</taxon>
        <taxon>Bifidobacteriales</taxon>
        <taxon>Bifidobacteriaceae</taxon>
        <taxon>Bifidobacterium</taxon>
    </lineage>
</organism>
<dbReference type="AlphaFoldDB" id="A0A133KLQ1"/>
<dbReference type="EMBL" id="LRPO01000044">
    <property type="protein sequence ID" value="KWZ80533.1"/>
    <property type="molecule type" value="Genomic_DNA"/>
</dbReference>
<dbReference type="RefSeq" id="WP_279264929.1">
    <property type="nucleotide sequence ID" value="NZ_JAKEZH010000005.1"/>
</dbReference>
<dbReference type="PATRIC" id="fig|1681.53.peg.1638"/>
<reference evidence="1 2" key="1">
    <citation type="submission" date="2016-01" db="EMBL/GenBank/DDBJ databases">
        <authorList>
            <person name="Oliw E.H."/>
        </authorList>
    </citation>
    <scope>NUCLEOTIDE SEQUENCE [LARGE SCALE GENOMIC DNA]</scope>
    <source>
        <strain evidence="1 2">MJR8628B</strain>
    </source>
</reference>
<gene>
    <name evidence="1" type="ORF">HMPREF3196_01673</name>
</gene>
<comment type="caution">
    <text evidence="1">The sequence shown here is derived from an EMBL/GenBank/DDBJ whole genome shotgun (WGS) entry which is preliminary data.</text>
</comment>
<protein>
    <submittedName>
        <fullName evidence="1">Uncharacterized protein</fullName>
    </submittedName>
</protein>
<proteinExistence type="predicted"/>
<evidence type="ECO:0000313" key="2">
    <source>
        <dbReference type="Proteomes" id="UP000070092"/>
    </source>
</evidence>
<dbReference type="Proteomes" id="UP000070092">
    <property type="component" value="Unassembled WGS sequence"/>
</dbReference>
<sequence>MLRLLIVHIDLVRPLRSGGMPAVFANNVQRNARFHAVLAIASNRAIAEIYMPLSCAYAARPANARPGGAEATTSLTY</sequence>
<name>A0A133KLQ1_BIFBI</name>